<accession>A0A1B6CJQ1</accession>
<protein>
    <recommendedName>
        <fullName evidence="1">Probable aminopeptidase NPEPL1 N-terminal domain-containing protein</fullName>
    </recommendedName>
</protein>
<dbReference type="PANTHER" id="PTHR11963">
    <property type="entry name" value="LEUCINE AMINOPEPTIDASE-RELATED"/>
    <property type="match status" value="1"/>
</dbReference>
<dbReference type="GO" id="GO:0006508">
    <property type="term" value="P:proteolysis"/>
    <property type="evidence" value="ECO:0007669"/>
    <property type="project" value="TreeGrafter"/>
</dbReference>
<sequence>MNINIKFNNGLDTCDPQNTPVLIVGQLKNLNQVNYDTIKVKLQPRVTEEIYSYALSNLHPTPIDSVNLHLNCATLAALTGKSSRHNAPSRPHTLTKIVKSLVTGNDEYIVVVCEEDDVFPSGCAIARAFPLYSRKTHRSSLRGALNSITVIVEFLIVGENKKPTPLSQDVATTLQTVTAGIRLAARLVDTPCNEMNVTNFLKVSFNQFCLLLSTNLMLYSYNNNSCILLLQYT</sequence>
<dbReference type="GO" id="GO:0070006">
    <property type="term" value="F:metalloaminopeptidase activity"/>
    <property type="evidence" value="ECO:0007669"/>
    <property type="project" value="InterPro"/>
</dbReference>
<dbReference type="EMBL" id="GEDC01023666">
    <property type="protein sequence ID" value="JAS13632.1"/>
    <property type="molecule type" value="Transcribed_RNA"/>
</dbReference>
<name>A0A1B6CJQ1_9HEMI</name>
<dbReference type="InterPro" id="IPR011356">
    <property type="entry name" value="Leucine_aapep/pepB"/>
</dbReference>
<dbReference type="GO" id="GO:0005737">
    <property type="term" value="C:cytoplasm"/>
    <property type="evidence" value="ECO:0007669"/>
    <property type="project" value="InterPro"/>
</dbReference>
<dbReference type="PANTHER" id="PTHR11963:SF4">
    <property type="entry name" value="AMINOPEPTIDASE NPEPL1-RELATED"/>
    <property type="match status" value="1"/>
</dbReference>
<reference evidence="2" key="1">
    <citation type="submission" date="2015-12" db="EMBL/GenBank/DDBJ databases">
        <title>De novo transcriptome assembly of four potential Pierce s Disease insect vectors from Arizona vineyards.</title>
        <authorList>
            <person name="Tassone E.E."/>
        </authorList>
    </citation>
    <scope>NUCLEOTIDE SEQUENCE</scope>
</reference>
<evidence type="ECO:0000259" key="1">
    <source>
        <dbReference type="Pfam" id="PF18295"/>
    </source>
</evidence>
<dbReference type="Gene3D" id="3.40.50.10590">
    <property type="entry name" value="Zn-dependent exopeptidases"/>
    <property type="match status" value="1"/>
</dbReference>
<gene>
    <name evidence="2" type="ORF">g.38389</name>
</gene>
<dbReference type="GO" id="GO:0030145">
    <property type="term" value="F:manganese ion binding"/>
    <property type="evidence" value="ECO:0007669"/>
    <property type="project" value="InterPro"/>
</dbReference>
<feature type="domain" description="Probable aminopeptidase NPEPL1 N-terminal" evidence="1">
    <location>
        <begin position="19"/>
        <end position="137"/>
    </location>
</feature>
<dbReference type="Pfam" id="PF18295">
    <property type="entry name" value="Pdase_M17_N2"/>
    <property type="match status" value="1"/>
</dbReference>
<organism evidence="2">
    <name type="scientific">Clastoptera arizonana</name>
    <name type="common">Arizona spittle bug</name>
    <dbReference type="NCBI Taxonomy" id="38151"/>
    <lineage>
        <taxon>Eukaryota</taxon>
        <taxon>Metazoa</taxon>
        <taxon>Ecdysozoa</taxon>
        <taxon>Arthropoda</taxon>
        <taxon>Hexapoda</taxon>
        <taxon>Insecta</taxon>
        <taxon>Pterygota</taxon>
        <taxon>Neoptera</taxon>
        <taxon>Paraneoptera</taxon>
        <taxon>Hemiptera</taxon>
        <taxon>Auchenorrhyncha</taxon>
        <taxon>Cercopoidea</taxon>
        <taxon>Clastopteridae</taxon>
        <taxon>Clastoptera</taxon>
    </lineage>
</organism>
<evidence type="ECO:0000313" key="2">
    <source>
        <dbReference type="EMBL" id="JAS13632.1"/>
    </source>
</evidence>
<proteinExistence type="predicted"/>
<dbReference type="AlphaFoldDB" id="A0A1B6CJQ1"/>
<dbReference type="InterPro" id="IPR041417">
    <property type="entry name" value="NPEPL1_N"/>
</dbReference>